<proteinExistence type="predicted"/>
<dbReference type="Proteomes" id="UP000028999">
    <property type="component" value="Unassembled WGS sequence"/>
</dbReference>
<evidence type="ECO:0000256" key="1">
    <source>
        <dbReference type="SAM" id="MobiDB-lite"/>
    </source>
</evidence>
<dbReference type="Gramene" id="CDY09764">
    <property type="protein sequence ID" value="CDY09764"/>
    <property type="gene ID" value="GSBRNA2T00031463001"/>
</dbReference>
<sequence>MASASLPPPPPSSTSLTSQQSSPPPSQLPIRKMPGSYGLPLVGPLTDQVQEHSVPYKYPSVVSFLR</sequence>
<dbReference type="EMBL" id="LK031998">
    <property type="protein sequence ID" value="CDY09764.1"/>
    <property type="molecule type" value="Genomic_DNA"/>
</dbReference>
<feature type="compositionally biased region" description="Pro residues" evidence="1">
    <location>
        <begin position="1"/>
        <end position="12"/>
    </location>
</feature>
<keyword evidence="3" id="KW-1185">Reference proteome</keyword>
<evidence type="ECO:0000313" key="2">
    <source>
        <dbReference type="EMBL" id="CDY09764.1"/>
    </source>
</evidence>
<reference evidence="2 3" key="1">
    <citation type="journal article" date="2014" name="Science">
        <title>Plant genetics. Early allopolyploid evolution in the post-Neolithic Brassica napus oilseed genome.</title>
        <authorList>
            <person name="Chalhoub B."/>
            <person name="Denoeud F."/>
            <person name="Liu S."/>
            <person name="Parkin I.A."/>
            <person name="Tang H."/>
            <person name="Wang X."/>
            <person name="Chiquet J."/>
            <person name="Belcram H."/>
            <person name="Tong C."/>
            <person name="Samans B."/>
            <person name="Correa M."/>
            <person name="Da Silva C."/>
            <person name="Just J."/>
            <person name="Falentin C."/>
            <person name="Koh C.S."/>
            <person name="Le Clainche I."/>
            <person name="Bernard M."/>
            <person name="Bento P."/>
            <person name="Noel B."/>
            <person name="Labadie K."/>
            <person name="Alberti A."/>
            <person name="Charles M."/>
            <person name="Arnaud D."/>
            <person name="Guo H."/>
            <person name="Daviaud C."/>
            <person name="Alamery S."/>
            <person name="Jabbari K."/>
            <person name="Zhao M."/>
            <person name="Edger P.P."/>
            <person name="Chelaifa H."/>
            <person name="Tack D."/>
            <person name="Lassalle G."/>
            <person name="Mestiri I."/>
            <person name="Schnel N."/>
            <person name="Le Paslier M.C."/>
            <person name="Fan G."/>
            <person name="Renault V."/>
            <person name="Bayer P.E."/>
            <person name="Golicz A.A."/>
            <person name="Manoli S."/>
            <person name="Lee T.H."/>
            <person name="Thi V.H."/>
            <person name="Chalabi S."/>
            <person name="Hu Q."/>
            <person name="Fan C."/>
            <person name="Tollenaere R."/>
            <person name="Lu Y."/>
            <person name="Battail C."/>
            <person name="Shen J."/>
            <person name="Sidebottom C.H."/>
            <person name="Wang X."/>
            <person name="Canaguier A."/>
            <person name="Chauveau A."/>
            <person name="Berard A."/>
            <person name="Deniot G."/>
            <person name="Guan M."/>
            <person name="Liu Z."/>
            <person name="Sun F."/>
            <person name="Lim Y.P."/>
            <person name="Lyons E."/>
            <person name="Town C.D."/>
            <person name="Bancroft I."/>
            <person name="Wang X."/>
            <person name="Meng J."/>
            <person name="Ma J."/>
            <person name="Pires J.C."/>
            <person name="King G.J."/>
            <person name="Brunel D."/>
            <person name="Delourme R."/>
            <person name="Renard M."/>
            <person name="Aury J.M."/>
            <person name="Adams K.L."/>
            <person name="Batley J."/>
            <person name="Snowdon R.J."/>
            <person name="Tost J."/>
            <person name="Edwards D."/>
            <person name="Zhou Y."/>
            <person name="Hua W."/>
            <person name="Sharpe A.G."/>
            <person name="Paterson A.H."/>
            <person name="Guan C."/>
            <person name="Wincker P."/>
        </authorList>
    </citation>
    <scope>NUCLEOTIDE SEQUENCE [LARGE SCALE GENOMIC DNA]</scope>
    <source>
        <strain evidence="3">cv. Darmor-bzh</strain>
    </source>
</reference>
<accession>A0A078F9R7</accession>
<evidence type="ECO:0000313" key="3">
    <source>
        <dbReference type="Proteomes" id="UP000028999"/>
    </source>
</evidence>
<dbReference type="PaxDb" id="3708-A0A078F9R7"/>
<protein>
    <submittedName>
        <fullName evidence="2">BnaC07g32970D protein</fullName>
    </submittedName>
</protein>
<feature type="region of interest" description="Disordered" evidence="1">
    <location>
        <begin position="1"/>
        <end position="39"/>
    </location>
</feature>
<name>A0A078F9R7_BRANA</name>
<gene>
    <name evidence="2" type="primary">BnaC07g32970D</name>
    <name evidence="2" type="ORF">GSBRNA2T00031463001</name>
</gene>
<dbReference type="AlphaFoldDB" id="A0A078F9R7"/>
<organism evidence="2 3">
    <name type="scientific">Brassica napus</name>
    <name type="common">Rape</name>
    <dbReference type="NCBI Taxonomy" id="3708"/>
    <lineage>
        <taxon>Eukaryota</taxon>
        <taxon>Viridiplantae</taxon>
        <taxon>Streptophyta</taxon>
        <taxon>Embryophyta</taxon>
        <taxon>Tracheophyta</taxon>
        <taxon>Spermatophyta</taxon>
        <taxon>Magnoliopsida</taxon>
        <taxon>eudicotyledons</taxon>
        <taxon>Gunneridae</taxon>
        <taxon>Pentapetalae</taxon>
        <taxon>rosids</taxon>
        <taxon>malvids</taxon>
        <taxon>Brassicales</taxon>
        <taxon>Brassicaceae</taxon>
        <taxon>Brassiceae</taxon>
        <taxon>Brassica</taxon>
    </lineage>
</organism>